<dbReference type="InterPro" id="IPR004193">
    <property type="entry name" value="Glyco_hydro_13_N"/>
</dbReference>
<keyword evidence="8 10" id="KW-0320">Glycogen biosynthesis</keyword>
<dbReference type="InterPro" id="IPR013783">
    <property type="entry name" value="Ig-like_fold"/>
</dbReference>
<dbReference type="RefSeq" id="WP_271426431.1">
    <property type="nucleotide sequence ID" value="NZ_JAQIPB010000001.1"/>
</dbReference>
<dbReference type="SUPFAM" id="SSF51011">
    <property type="entry name" value="Glycosyl hydrolase domain"/>
    <property type="match status" value="1"/>
</dbReference>
<name>A0AAE3N8E1_9BURK</name>
<dbReference type="HAMAP" id="MF_00685">
    <property type="entry name" value="GlgB"/>
    <property type="match status" value="1"/>
</dbReference>
<evidence type="ECO:0000256" key="1">
    <source>
        <dbReference type="ARBA" id="ARBA00000826"/>
    </source>
</evidence>
<evidence type="ECO:0000256" key="10">
    <source>
        <dbReference type="HAMAP-Rule" id="MF_00685"/>
    </source>
</evidence>
<dbReference type="InterPro" id="IPR006407">
    <property type="entry name" value="GlgB"/>
</dbReference>
<dbReference type="EMBL" id="JAQIPB010000001">
    <property type="protein sequence ID" value="MDA7415169.1"/>
    <property type="molecule type" value="Genomic_DNA"/>
</dbReference>
<evidence type="ECO:0000256" key="4">
    <source>
        <dbReference type="ARBA" id="ARBA00009000"/>
    </source>
</evidence>
<dbReference type="PANTHER" id="PTHR43651">
    <property type="entry name" value="1,4-ALPHA-GLUCAN-BRANCHING ENZYME"/>
    <property type="match status" value="1"/>
</dbReference>
<dbReference type="Pfam" id="PF02806">
    <property type="entry name" value="Alpha-amylase_C"/>
    <property type="match status" value="1"/>
</dbReference>
<dbReference type="GO" id="GO:0004553">
    <property type="term" value="F:hydrolase activity, hydrolyzing O-glycosyl compounds"/>
    <property type="evidence" value="ECO:0007669"/>
    <property type="project" value="InterPro"/>
</dbReference>
<dbReference type="Gene3D" id="2.60.40.10">
    <property type="entry name" value="Immunoglobulins"/>
    <property type="match status" value="1"/>
</dbReference>
<dbReference type="Pfam" id="PF00128">
    <property type="entry name" value="Alpha-amylase"/>
    <property type="match status" value="1"/>
</dbReference>
<dbReference type="FunFam" id="3.20.20.80:FF:000003">
    <property type="entry name" value="1,4-alpha-glucan branching enzyme GlgB"/>
    <property type="match status" value="1"/>
</dbReference>
<comment type="pathway">
    <text evidence="3 10">Glycan biosynthesis; glycogen biosynthesis.</text>
</comment>
<keyword evidence="14" id="KW-1185">Reference proteome</keyword>
<evidence type="ECO:0000256" key="7">
    <source>
        <dbReference type="ARBA" id="ARBA00022679"/>
    </source>
</evidence>
<dbReference type="CDD" id="cd11322">
    <property type="entry name" value="AmyAc_Glg_BE"/>
    <property type="match status" value="1"/>
</dbReference>
<dbReference type="SUPFAM" id="SSF51445">
    <property type="entry name" value="(Trans)glycosidases"/>
    <property type="match status" value="1"/>
</dbReference>
<dbReference type="EC" id="2.4.1.18" evidence="10"/>
<dbReference type="InterPro" id="IPR013780">
    <property type="entry name" value="Glyco_hydro_b"/>
</dbReference>
<evidence type="ECO:0000256" key="6">
    <source>
        <dbReference type="ARBA" id="ARBA00022676"/>
    </source>
</evidence>
<comment type="function">
    <text evidence="2 10">Catalyzes the formation of the alpha-1,6-glucosidic linkages in glycogen by scission of a 1,4-alpha-linked oligosaccharide from growing alpha-1,4-glucan chains and the subsequent attachment of the oligosaccharide to the alpha-1,6 position.</text>
</comment>
<comment type="caution">
    <text evidence="13">The sequence shown here is derived from an EMBL/GenBank/DDBJ whole genome shotgun (WGS) entry which is preliminary data.</text>
</comment>
<evidence type="ECO:0000256" key="11">
    <source>
        <dbReference type="PIRSR" id="PIRSR000463-1"/>
    </source>
</evidence>
<evidence type="ECO:0000259" key="12">
    <source>
        <dbReference type="SMART" id="SM00642"/>
    </source>
</evidence>
<dbReference type="InterPro" id="IPR017853">
    <property type="entry name" value="GH"/>
</dbReference>
<dbReference type="NCBIfam" id="NF003811">
    <property type="entry name" value="PRK05402.1"/>
    <property type="match status" value="1"/>
</dbReference>
<protein>
    <recommendedName>
        <fullName evidence="10">1,4-alpha-glucan branching enzyme GlgB</fullName>
        <ecNumber evidence="10">2.4.1.18</ecNumber>
    </recommendedName>
    <alternativeName>
        <fullName evidence="10">1,4-alpha-D-glucan:1,4-alpha-D-glucan 6-glucosyl-transferase</fullName>
    </alternativeName>
    <alternativeName>
        <fullName evidence="10">Alpha-(1-&gt;4)-glucan branching enzyme</fullName>
    </alternativeName>
    <alternativeName>
        <fullName evidence="10">Glycogen branching enzyme</fullName>
        <shortName evidence="10">BE</shortName>
    </alternativeName>
</protein>
<organism evidence="13 14">
    <name type="scientific">Xenophilus arseniciresistens</name>
    <dbReference type="NCBI Taxonomy" id="1283306"/>
    <lineage>
        <taxon>Bacteria</taxon>
        <taxon>Pseudomonadati</taxon>
        <taxon>Pseudomonadota</taxon>
        <taxon>Betaproteobacteria</taxon>
        <taxon>Burkholderiales</taxon>
        <taxon>Comamonadaceae</taxon>
        <taxon>Xenophilus</taxon>
    </lineage>
</organism>
<dbReference type="NCBIfam" id="NF008967">
    <property type="entry name" value="PRK12313.1"/>
    <property type="match status" value="1"/>
</dbReference>
<comment type="similarity">
    <text evidence="4 10">Belongs to the glycosyl hydrolase 13 family. GlgB subfamily.</text>
</comment>
<dbReference type="InterPro" id="IPR014756">
    <property type="entry name" value="Ig_E-set"/>
</dbReference>
<sequence>MRSIALTAQDMHLFQEGTHTRLHERFGAHVGPEGGVHFRVWAPNAERVWVIGDWNFWSEADPMQPRPDGSGIWEASVAHAAPGQTYKYRIQTRDGRWLEKADPFAFQAELAPATASRIWAGAHTWGDEGWMAGRARHNALEAPMAIYELHAGSWQREGGEFIGYRELAHRLAAYVRHMGFTHVELMPVTEHPFYGSWGYQTTGYFAPTARYGAPEDLMYFVDHLHREGIGVILDWVPSHFPTDPHGLAQFDGTHLYEHADPRQGFHPEWNSAIFNYGRHEVRSFLLSSALYWLEHFHIDGLRVDAVASMLYLDYARGPGQWIPNAEGGRENLEAVQFLRELNRAVYREQPGAFTVAEESTAWPRVSRPTEMGGLGFGMKWNMGWMHDTLAYLREAPVHRPWHHNRLTFSLVYAFSENFVLPLSHDEVVHGKGSLINKMAGDEWQQFATLRALFGFMWAHPGKKLLFMGGEFGQRREWTHDGELEWWVSELPGHRGLQRLVRQLNGALRTLPALHALDFSQDGFEWVQADDSAQSVFAFVRKGPPGSEPVLVVSNFTPVPRENYRVGVPIAGTWRECINSDAGEFDGSGWGNLGSLQTTPVPAHGRAQSLVLTLPPLSTIYLKGPTRAQIA</sequence>
<dbReference type="SUPFAM" id="SSF81296">
    <property type="entry name" value="E set domains"/>
    <property type="match status" value="1"/>
</dbReference>
<keyword evidence="5 10" id="KW-0321">Glycogen metabolism</keyword>
<dbReference type="AlphaFoldDB" id="A0AAE3N8E1"/>
<dbReference type="InterPro" id="IPR037439">
    <property type="entry name" value="Branching_enzy"/>
</dbReference>
<dbReference type="Proteomes" id="UP001212602">
    <property type="component" value="Unassembled WGS sequence"/>
</dbReference>
<dbReference type="GO" id="GO:0003844">
    <property type="term" value="F:1,4-alpha-glucan branching enzyme activity"/>
    <property type="evidence" value="ECO:0007669"/>
    <property type="project" value="UniProtKB-UniRule"/>
</dbReference>
<comment type="subunit">
    <text evidence="10">Monomer.</text>
</comment>
<feature type="active site" description="Nucleophile" evidence="10 11">
    <location>
        <position position="304"/>
    </location>
</feature>
<dbReference type="NCBIfam" id="TIGR01515">
    <property type="entry name" value="branching_enzym"/>
    <property type="match status" value="1"/>
</dbReference>
<dbReference type="GO" id="GO:0005978">
    <property type="term" value="P:glycogen biosynthetic process"/>
    <property type="evidence" value="ECO:0007669"/>
    <property type="project" value="UniProtKB-UniRule"/>
</dbReference>
<dbReference type="CDD" id="cd02855">
    <property type="entry name" value="E_set_GBE_prok_N"/>
    <property type="match status" value="1"/>
</dbReference>
<keyword evidence="6 10" id="KW-0328">Glycosyltransferase</keyword>
<dbReference type="Gene3D" id="3.20.20.80">
    <property type="entry name" value="Glycosidases"/>
    <property type="match status" value="1"/>
</dbReference>
<evidence type="ECO:0000256" key="2">
    <source>
        <dbReference type="ARBA" id="ARBA00002953"/>
    </source>
</evidence>
<evidence type="ECO:0000256" key="8">
    <source>
        <dbReference type="ARBA" id="ARBA00023056"/>
    </source>
</evidence>
<keyword evidence="9 10" id="KW-0119">Carbohydrate metabolism</keyword>
<feature type="active site" description="Proton donor" evidence="10 11">
    <location>
        <position position="357"/>
    </location>
</feature>
<accession>A0AAE3N8E1</accession>
<feature type="domain" description="Glycosyl hydrolase family 13 catalytic" evidence="12">
    <location>
        <begin position="148"/>
        <end position="501"/>
    </location>
</feature>
<gene>
    <name evidence="10 13" type="primary">glgB</name>
    <name evidence="13" type="ORF">PGB34_02210</name>
</gene>
<reference evidence="13" key="1">
    <citation type="submission" date="2023-01" db="EMBL/GenBank/DDBJ databases">
        <title>Xenophilus mangrovi sp. nov., isolated from soil of Mangrove nature reserve.</title>
        <authorList>
            <person name="Xu S."/>
            <person name="Liu Z."/>
            <person name="Xu Y."/>
        </authorList>
    </citation>
    <scope>NUCLEOTIDE SEQUENCE</scope>
    <source>
        <strain evidence="13">YW8</strain>
    </source>
</reference>
<keyword evidence="7 10" id="KW-0808">Transferase</keyword>
<dbReference type="PANTHER" id="PTHR43651:SF3">
    <property type="entry name" value="1,4-ALPHA-GLUCAN-BRANCHING ENZYME"/>
    <property type="match status" value="1"/>
</dbReference>
<dbReference type="InterPro" id="IPR006047">
    <property type="entry name" value="GH13_cat_dom"/>
</dbReference>
<dbReference type="Pfam" id="PF02922">
    <property type="entry name" value="CBM_48"/>
    <property type="match status" value="1"/>
</dbReference>
<evidence type="ECO:0000256" key="3">
    <source>
        <dbReference type="ARBA" id="ARBA00004964"/>
    </source>
</evidence>
<dbReference type="PIRSF" id="PIRSF000463">
    <property type="entry name" value="GlgB"/>
    <property type="match status" value="1"/>
</dbReference>
<evidence type="ECO:0000313" key="14">
    <source>
        <dbReference type="Proteomes" id="UP001212602"/>
    </source>
</evidence>
<dbReference type="GO" id="GO:0005829">
    <property type="term" value="C:cytosol"/>
    <property type="evidence" value="ECO:0007669"/>
    <property type="project" value="TreeGrafter"/>
</dbReference>
<dbReference type="InterPro" id="IPR044143">
    <property type="entry name" value="GlgB_N_E_set_prok"/>
</dbReference>
<dbReference type="InterPro" id="IPR006048">
    <property type="entry name" value="A-amylase/branching_C"/>
</dbReference>
<dbReference type="GO" id="GO:0043169">
    <property type="term" value="F:cation binding"/>
    <property type="evidence" value="ECO:0007669"/>
    <property type="project" value="InterPro"/>
</dbReference>
<dbReference type="FunFam" id="2.60.40.1180:FF:000002">
    <property type="entry name" value="1,4-alpha-glucan branching enzyme GlgB"/>
    <property type="match status" value="1"/>
</dbReference>
<evidence type="ECO:0000313" key="13">
    <source>
        <dbReference type="EMBL" id="MDA7415169.1"/>
    </source>
</evidence>
<evidence type="ECO:0000256" key="9">
    <source>
        <dbReference type="ARBA" id="ARBA00023277"/>
    </source>
</evidence>
<evidence type="ECO:0000256" key="5">
    <source>
        <dbReference type="ARBA" id="ARBA00022600"/>
    </source>
</evidence>
<comment type="catalytic activity">
    <reaction evidence="1 10">
        <text>Transfers a segment of a (1-&gt;4)-alpha-D-glucan chain to a primary hydroxy group in a similar glucan chain.</text>
        <dbReference type="EC" id="2.4.1.18"/>
    </reaction>
</comment>
<dbReference type="SMART" id="SM00642">
    <property type="entry name" value="Aamy"/>
    <property type="match status" value="1"/>
</dbReference>
<dbReference type="Gene3D" id="2.60.40.1180">
    <property type="entry name" value="Golgi alpha-mannosidase II"/>
    <property type="match status" value="1"/>
</dbReference>
<proteinExistence type="inferred from homology"/>